<dbReference type="HAMAP" id="MF_01366">
    <property type="entry name" value="Ribosomal_uL13"/>
    <property type="match status" value="1"/>
</dbReference>
<evidence type="ECO:0000256" key="4">
    <source>
        <dbReference type="HAMAP-Rule" id="MF_01366"/>
    </source>
</evidence>
<dbReference type="NCBIfam" id="TIGR01066">
    <property type="entry name" value="rplM_bact"/>
    <property type="match status" value="1"/>
</dbReference>
<evidence type="ECO:0000256" key="1">
    <source>
        <dbReference type="ARBA" id="ARBA00006227"/>
    </source>
</evidence>
<dbReference type="OrthoDB" id="9801330at2"/>
<keyword evidence="2 4" id="KW-0689">Ribosomal protein</keyword>
<evidence type="ECO:0000313" key="6">
    <source>
        <dbReference type="EMBL" id="OZG55740.1"/>
    </source>
</evidence>
<comment type="subunit">
    <text evidence="4">Part of the 50S ribosomal subunit.</text>
</comment>
<organism evidence="6 7">
    <name type="scientific">Aeriscardovia aeriphila</name>
    <dbReference type="NCBI Taxonomy" id="218139"/>
    <lineage>
        <taxon>Bacteria</taxon>
        <taxon>Bacillati</taxon>
        <taxon>Actinomycetota</taxon>
        <taxon>Actinomycetes</taxon>
        <taxon>Bifidobacteriales</taxon>
        <taxon>Bifidobacteriaceae</taxon>
        <taxon>Aeriscardovia</taxon>
    </lineage>
</organism>
<dbReference type="EMBL" id="MWWU01000002">
    <property type="protein sequence ID" value="OZG55740.1"/>
    <property type="molecule type" value="Genomic_DNA"/>
</dbReference>
<evidence type="ECO:0000256" key="2">
    <source>
        <dbReference type="ARBA" id="ARBA00022980"/>
    </source>
</evidence>
<keyword evidence="7" id="KW-1185">Reference proteome</keyword>
<proteinExistence type="inferred from homology"/>
<dbReference type="Proteomes" id="UP000228976">
    <property type="component" value="Unassembled WGS sequence"/>
</dbReference>
<dbReference type="PANTHER" id="PTHR11545:SF2">
    <property type="entry name" value="LARGE RIBOSOMAL SUBUNIT PROTEIN UL13M"/>
    <property type="match status" value="1"/>
</dbReference>
<comment type="caution">
    <text evidence="6">The sequence shown here is derived from an EMBL/GenBank/DDBJ whole genome shotgun (WGS) entry which is preliminary data.</text>
</comment>
<dbReference type="Pfam" id="PF00572">
    <property type="entry name" value="Ribosomal_L13"/>
    <property type="match status" value="1"/>
</dbReference>
<reference evidence="5" key="3">
    <citation type="submission" date="2021-09" db="EMBL/GenBank/DDBJ databases">
        <authorList>
            <person name="Gilroy R."/>
        </authorList>
    </citation>
    <scope>NUCLEOTIDE SEQUENCE</scope>
    <source>
        <strain evidence="5">578</strain>
    </source>
</reference>
<protein>
    <recommendedName>
        <fullName evidence="4">Large ribosomal subunit protein uL13</fullName>
    </recommendedName>
</protein>
<dbReference type="PIRSF" id="PIRSF002181">
    <property type="entry name" value="Ribosomal_L13"/>
    <property type="match status" value="1"/>
</dbReference>
<name>A0A261F9B6_9BIFI</name>
<dbReference type="CDD" id="cd00392">
    <property type="entry name" value="Ribosomal_L13"/>
    <property type="match status" value="1"/>
</dbReference>
<reference evidence="6 7" key="1">
    <citation type="journal article" date="2017" name="BMC Genomics">
        <title>Comparative genomic and phylogenomic analyses of the Bifidobacteriaceae family.</title>
        <authorList>
            <person name="Lugli G.A."/>
            <person name="Milani C."/>
            <person name="Turroni F."/>
            <person name="Duranti S."/>
            <person name="Mancabelli L."/>
            <person name="Mangifesta M."/>
            <person name="Ferrario C."/>
            <person name="Modesto M."/>
            <person name="Mattarelli P."/>
            <person name="Jiri K."/>
            <person name="van Sinderen D."/>
            <person name="Ventura M."/>
        </authorList>
    </citation>
    <scope>NUCLEOTIDE SEQUENCE [LARGE SCALE GENOMIC DNA]</scope>
    <source>
        <strain evidence="6 7">LMG 21773</strain>
    </source>
</reference>
<dbReference type="SUPFAM" id="SSF52161">
    <property type="entry name" value="Ribosomal protein L13"/>
    <property type="match status" value="1"/>
</dbReference>
<dbReference type="InterPro" id="IPR005822">
    <property type="entry name" value="Ribosomal_uL13"/>
</dbReference>
<gene>
    <name evidence="4 5" type="primary">rplM</name>
    <name evidence="6" type="ORF">AEAE_0228</name>
    <name evidence="5" type="ORF">K8U78_02740</name>
</gene>
<evidence type="ECO:0000313" key="5">
    <source>
        <dbReference type="EMBL" id="HJF18064.1"/>
    </source>
</evidence>
<evidence type="ECO:0000313" key="7">
    <source>
        <dbReference type="Proteomes" id="UP000228976"/>
    </source>
</evidence>
<dbReference type="InterPro" id="IPR036899">
    <property type="entry name" value="Ribosomal_uL13_sf"/>
</dbReference>
<comment type="similarity">
    <text evidence="1 4">Belongs to the universal ribosomal protein uL13 family.</text>
</comment>
<dbReference type="GO" id="GO:0006412">
    <property type="term" value="P:translation"/>
    <property type="evidence" value="ECO:0007669"/>
    <property type="project" value="UniProtKB-UniRule"/>
</dbReference>
<dbReference type="RefSeq" id="WP_094689359.1">
    <property type="nucleotide sequence ID" value="NZ_JACBYZ010000001.1"/>
</dbReference>
<dbReference type="GO" id="GO:0003735">
    <property type="term" value="F:structural constituent of ribosome"/>
    <property type="evidence" value="ECO:0007669"/>
    <property type="project" value="InterPro"/>
</dbReference>
<reference evidence="5" key="2">
    <citation type="journal article" date="2021" name="PeerJ">
        <title>Extensive microbial diversity within the chicken gut microbiome revealed by metagenomics and culture.</title>
        <authorList>
            <person name="Gilroy R."/>
            <person name="Ravi A."/>
            <person name="Getino M."/>
            <person name="Pursley I."/>
            <person name="Horton D.L."/>
            <person name="Alikhan N.F."/>
            <person name="Baker D."/>
            <person name="Gharbi K."/>
            <person name="Hall N."/>
            <person name="Watson M."/>
            <person name="Adriaenssens E.M."/>
            <person name="Foster-Nyarko E."/>
            <person name="Jarju S."/>
            <person name="Secka A."/>
            <person name="Antonio M."/>
            <person name="Oren A."/>
            <person name="Chaudhuri R.R."/>
            <person name="La Ragione R."/>
            <person name="Hildebrand F."/>
            <person name="Pallen M.J."/>
        </authorList>
    </citation>
    <scope>NUCLEOTIDE SEQUENCE</scope>
    <source>
        <strain evidence="5">578</strain>
    </source>
</reference>
<comment type="function">
    <text evidence="4">This protein is one of the early assembly proteins of the 50S ribosomal subunit, although it is not seen to bind rRNA by itself. It is important during the early stages of 50S assembly.</text>
</comment>
<keyword evidence="3 4" id="KW-0687">Ribonucleoprotein</keyword>
<dbReference type="Proteomes" id="UP000715651">
    <property type="component" value="Unassembled WGS sequence"/>
</dbReference>
<dbReference type="PANTHER" id="PTHR11545">
    <property type="entry name" value="RIBOSOMAL PROTEIN L13"/>
    <property type="match status" value="1"/>
</dbReference>
<dbReference type="GO" id="GO:0022625">
    <property type="term" value="C:cytosolic large ribosomal subunit"/>
    <property type="evidence" value="ECO:0007669"/>
    <property type="project" value="TreeGrafter"/>
</dbReference>
<dbReference type="EMBL" id="DYWK01000004">
    <property type="protein sequence ID" value="HJF18064.1"/>
    <property type="molecule type" value="Genomic_DNA"/>
</dbReference>
<dbReference type="AlphaFoldDB" id="A0A261F9B6"/>
<dbReference type="Gene3D" id="3.90.1180.10">
    <property type="entry name" value="Ribosomal protein L13"/>
    <property type="match status" value="1"/>
</dbReference>
<dbReference type="InterPro" id="IPR005823">
    <property type="entry name" value="Ribosomal_uL13_bac-type"/>
</dbReference>
<accession>A0A261F9B6</accession>
<sequence>MKTFSPKPQDLTHNWYIVDASDVVLGRLASQIANVLRGKTKPTYAPHADSGDFVVVINASKFVTTGNKDSKNLYRHSGFPGGLRAASYSELRDKDPERVIKSAVKGMMPKNKLSAVQLKRLRVFPGEDYPYQAQKPVKLEIAKINQQAK</sequence>
<dbReference type="GO" id="GO:0017148">
    <property type="term" value="P:negative regulation of translation"/>
    <property type="evidence" value="ECO:0007669"/>
    <property type="project" value="TreeGrafter"/>
</dbReference>
<evidence type="ECO:0000256" key="3">
    <source>
        <dbReference type="ARBA" id="ARBA00023274"/>
    </source>
</evidence>
<dbReference type="GO" id="GO:0003729">
    <property type="term" value="F:mRNA binding"/>
    <property type="evidence" value="ECO:0007669"/>
    <property type="project" value="TreeGrafter"/>
</dbReference>